<dbReference type="SMART" id="SM00028">
    <property type="entry name" value="TPR"/>
    <property type="match status" value="2"/>
</dbReference>
<evidence type="ECO:0000313" key="4">
    <source>
        <dbReference type="Proteomes" id="UP000199321"/>
    </source>
</evidence>
<reference evidence="3 4" key="1">
    <citation type="submission" date="2016-10" db="EMBL/GenBank/DDBJ databases">
        <authorList>
            <person name="de Groot N.N."/>
        </authorList>
    </citation>
    <scope>NUCLEOTIDE SEQUENCE [LARGE SCALE GENOMIC DNA]</scope>
    <source>
        <strain evidence="3 4">DSM 16195</strain>
    </source>
</reference>
<dbReference type="SUPFAM" id="SSF48452">
    <property type="entry name" value="TPR-like"/>
    <property type="match status" value="2"/>
</dbReference>
<feature type="chain" id="PRO_5011551670" evidence="2">
    <location>
        <begin position="41"/>
        <end position="472"/>
    </location>
</feature>
<dbReference type="EMBL" id="FNBA01000001">
    <property type="protein sequence ID" value="SDE37979.1"/>
    <property type="molecule type" value="Genomic_DNA"/>
</dbReference>
<dbReference type="AlphaFoldDB" id="A0A1G7CFB7"/>
<dbReference type="PROSITE" id="PS50005">
    <property type="entry name" value="TPR"/>
    <property type="match status" value="2"/>
</dbReference>
<feature type="signal peptide" evidence="2">
    <location>
        <begin position="1"/>
        <end position="40"/>
    </location>
</feature>
<evidence type="ECO:0000256" key="1">
    <source>
        <dbReference type="PROSITE-ProRule" id="PRU00339"/>
    </source>
</evidence>
<sequence>MTNGSKKDIMTKKGNTTIMKTKLFLLVMLCALTISGKSFAQADNKCYELGSLFIEPAKAKNYEVALQNYDKVVTECPTYSMATYQYAVKMFEYFIEKGDKSKIADLEQAYKYRMQYFGSKTKTGDVLSDIAQIKYDNSIGTKMEQFNAFDEAFKKDAENFTSPKSIYTYFSLAVDLQSSGEKDLQDVFDLYDIITEKLEKEESELAIKINKLSDKQDAGQTLSSKEAKRLKAYETNLGSYGKVKGSVDGKLGQLADCPNLIPLYNKDFEAKKNDIDWIKRAAGRLSGKDCTSDPLFIKLVEQLDRLAPSADTKLYLGQLEKEKGNSDKAISYFEESANMQDDPRKSARIYYRIADEMKARGRNSQARSYYLKAVEQQPSMGRAYLKIANMYAASANSCGNTVFEKRAIYWKAAEMADKAARVDGSIAGNARATAASYRERAPQKSDIFDAGMGGKTITFNCWVGGSVKVPNL</sequence>
<organism evidence="3 4">
    <name type="scientific">Ulvibacter litoralis</name>
    <dbReference type="NCBI Taxonomy" id="227084"/>
    <lineage>
        <taxon>Bacteria</taxon>
        <taxon>Pseudomonadati</taxon>
        <taxon>Bacteroidota</taxon>
        <taxon>Flavobacteriia</taxon>
        <taxon>Flavobacteriales</taxon>
        <taxon>Flavobacteriaceae</taxon>
        <taxon>Ulvibacter</taxon>
    </lineage>
</organism>
<name>A0A1G7CFB7_9FLAO</name>
<keyword evidence="1" id="KW-0802">TPR repeat</keyword>
<keyword evidence="2" id="KW-0732">Signal</keyword>
<proteinExistence type="predicted"/>
<feature type="repeat" description="TPR" evidence="1">
    <location>
        <begin position="310"/>
        <end position="343"/>
    </location>
</feature>
<evidence type="ECO:0000256" key="2">
    <source>
        <dbReference type="SAM" id="SignalP"/>
    </source>
</evidence>
<dbReference type="STRING" id="227084.SAMN05421855_101342"/>
<dbReference type="InterPro" id="IPR019734">
    <property type="entry name" value="TPR_rpt"/>
</dbReference>
<accession>A0A1G7CFB7</accession>
<protein>
    <submittedName>
        <fullName evidence="3">Tetratricopeptide repeat-containing protein</fullName>
    </submittedName>
</protein>
<keyword evidence="4" id="KW-1185">Reference proteome</keyword>
<dbReference type="InterPro" id="IPR011990">
    <property type="entry name" value="TPR-like_helical_dom_sf"/>
</dbReference>
<gene>
    <name evidence="3" type="ORF">SAMN05421855_101342</name>
</gene>
<feature type="repeat" description="TPR" evidence="1">
    <location>
        <begin position="347"/>
        <end position="380"/>
    </location>
</feature>
<evidence type="ECO:0000313" key="3">
    <source>
        <dbReference type="EMBL" id="SDE37979.1"/>
    </source>
</evidence>
<dbReference type="Gene3D" id="1.25.40.10">
    <property type="entry name" value="Tetratricopeptide repeat domain"/>
    <property type="match status" value="1"/>
</dbReference>
<dbReference type="Proteomes" id="UP000199321">
    <property type="component" value="Unassembled WGS sequence"/>
</dbReference>